<reference evidence="2" key="1">
    <citation type="journal article" date="2022" name="Nat. Commun.">
        <title>Chromosome evolution and the genetic basis of agronomically important traits in greater yam.</title>
        <authorList>
            <person name="Bredeson J.V."/>
            <person name="Lyons J.B."/>
            <person name="Oniyinde I.O."/>
            <person name="Okereke N.R."/>
            <person name="Kolade O."/>
            <person name="Nnabue I."/>
            <person name="Nwadili C.O."/>
            <person name="Hribova E."/>
            <person name="Parker M."/>
            <person name="Nwogha J."/>
            <person name="Shu S."/>
            <person name="Carlson J."/>
            <person name="Kariba R."/>
            <person name="Muthemba S."/>
            <person name="Knop K."/>
            <person name="Barton G.J."/>
            <person name="Sherwood A.V."/>
            <person name="Lopez-Montes A."/>
            <person name="Asiedu R."/>
            <person name="Jamnadass R."/>
            <person name="Muchugi A."/>
            <person name="Goodstein D."/>
            <person name="Egesi C.N."/>
            <person name="Featherston J."/>
            <person name="Asfaw A."/>
            <person name="Simpson G.G."/>
            <person name="Dolezel J."/>
            <person name="Hendre P.S."/>
            <person name="Van Deynze A."/>
            <person name="Kumar P.L."/>
            <person name="Obidiegwu J.E."/>
            <person name="Bhattacharjee R."/>
            <person name="Rokhsar D.S."/>
        </authorList>
    </citation>
    <scope>NUCLEOTIDE SEQUENCE [LARGE SCALE GENOMIC DNA]</scope>
    <source>
        <strain evidence="2">cv. TDa95/00328</strain>
    </source>
</reference>
<evidence type="ECO:0000313" key="2">
    <source>
        <dbReference type="Proteomes" id="UP000827976"/>
    </source>
</evidence>
<evidence type="ECO:0000313" key="1">
    <source>
        <dbReference type="EMBL" id="KAH7665244.1"/>
    </source>
</evidence>
<organism evidence="1 2">
    <name type="scientific">Dioscorea alata</name>
    <name type="common">Purple yam</name>
    <dbReference type="NCBI Taxonomy" id="55571"/>
    <lineage>
        <taxon>Eukaryota</taxon>
        <taxon>Viridiplantae</taxon>
        <taxon>Streptophyta</taxon>
        <taxon>Embryophyta</taxon>
        <taxon>Tracheophyta</taxon>
        <taxon>Spermatophyta</taxon>
        <taxon>Magnoliopsida</taxon>
        <taxon>Liliopsida</taxon>
        <taxon>Dioscoreales</taxon>
        <taxon>Dioscoreaceae</taxon>
        <taxon>Dioscorea</taxon>
    </lineage>
</organism>
<gene>
    <name evidence="1" type="ORF">IHE45_13G020700</name>
</gene>
<sequence length="120" mass="13390">MLKLSRMIIIPDSKIKPHVQSKRNGKHHGALWAKKPHLNSNSHAEEPTFISLRVPNVFLARAAIAVFSLGFLDAGYSGDWSRIGAISKETEDLLKFAAYLVVPLCLLLIFSISDKDKYSQ</sequence>
<comment type="caution">
    <text evidence="1">The sequence shown here is derived from an EMBL/GenBank/DDBJ whole genome shotgun (WGS) entry which is preliminary data.</text>
</comment>
<dbReference type="EMBL" id="CM037023">
    <property type="protein sequence ID" value="KAH7665244.1"/>
    <property type="molecule type" value="Genomic_DNA"/>
</dbReference>
<protein>
    <submittedName>
        <fullName evidence="1">Uncharacterized protein</fullName>
    </submittedName>
</protein>
<name>A0ACB7UWH3_DIOAL</name>
<keyword evidence="2" id="KW-1185">Reference proteome</keyword>
<proteinExistence type="predicted"/>
<accession>A0ACB7UWH3</accession>
<dbReference type="Proteomes" id="UP000827976">
    <property type="component" value="Chromosome 13"/>
</dbReference>